<protein>
    <submittedName>
        <fullName evidence="5">Universal stress protein</fullName>
    </submittedName>
</protein>
<reference evidence="6" key="1">
    <citation type="submission" date="2017-09" db="EMBL/GenBank/DDBJ databases">
        <authorList>
            <person name="Zhang Y."/>
            <person name="Huang X."/>
            <person name="Liu J."/>
            <person name="Lu L."/>
            <person name="Peng K."/>
        </authorList>
    </citation>
    <scope>NUCLEOTIDE SEQUENCE [LARGE SCALE GENOMIC DNA]</scope>
    <source>
        <strain evidence="6">S-XJ-1</strain>
    </source>
</reference>
<dbReference type="PRINTS" id="PR01438">
    <property type="entry name" value="UNVRSLSTRESS"/>
</dbReference>
<gene>
    <name evidence="5" type="ORF">CEY15_08825</name>
</gene>
<evidence type="ECO:0000256" key="3">
    <source>
        <dbReference type="ARBA" id="ARBA00022840"/>
    </source>
</evidence>
<proteinExistence type="inferred from homology"/>
<dbReference type="Proteomes" id="UP000218810">
    <property type="component" value="Unassembled WGS sequence"/>
</dbReference>
<dbReference type="EMBL" id="NTGA01000015">
    <property type="protein sequence ID" value="PAY23405.1"/>
    <property type="molecule type" value="Genomic_DNA"/>
</dbReference>
<dbReference type="RefSeq" id="WP_095718116.1">
    <property type="nucleotide sequence ID" value="NZ_NTGA01000015.1"/>
</dbReference>
<evidence type="ECO:0000313" key="6">
    <source>
        <dbReference type="Proteomes" id="UP000218810"/>
    </source>
</evidence>
<dbReference type="SUPFAM" id="SSF52402">
    <property type="entry name" value="Adenine nucleotide alpha hydrolases-like"/>
    <property type="match status" value="2"/>
</dbReference>
<dbReference type="InterPro" id="IPR014729">
    <property type="entry name" value="Rossmann-like_a/b/a_fold"/>
</dbReference>
<keyword evidence="2" id="KW-0547">Nucleotide-binding</keyword>
<dbReference type="OrthoDB" id="3174546at2"/>
<comment type="similarity">
    <text evidence="1">Belongs to the universal stress protein A family.</text>
</comment>
<dbReference type="GO" id="GO:0005524">
    <property type="term" value="F:ATP binding"/>
    <property type="evidence" value="ECO:0007669"/>
    <property type="project" value="UniProtKB-KW"/>
</dbReference>
<accession>A0A2A2WQH8</accession>
<dbReference type="Pfam" id="PF00582">
    <property type="entry name" value="Usp"/>
    <property type="match status" value="2"/>
</dbReference>
<feature type="domain" description="UspA" evidence="4">
    <location>
        <begin position="8"/>
        <end position="144"/>
    </location>
</feature>
<dbReference type="InterPro" id="IPR006016">
    <property type="entry name" value="UspA"/>
</dbReference>
<comment type="caution">
    <text evidence="5">The sequence shown here is derived from an EMBL/GenBank/DDBJ whole genome shotgun (WGS) entry which is preliminary data.</text>
</comment>
<organism evidence="5 6">
    <name type="scientific">Dietzia natronolimnaea</name>
    <dbReference type="NCBI Taxonomy" id="161920"/>
    <lineage>
        <taxon>Bacteria</taxon>
        <taxon>Bacillati</taxon>
        <taxon>Actinomycetota</taxon>
        <taxon>Actinomycetes</taxon>
        <taxon>Mycobacteriales</taxon>
        <taxon>Dietziaceae</taxon>
        <taxon>Dietzia</taxon>
    </lineage>
</organism>
<keyword evidence="6" id="KW-1185">Reference proteome</keyword>
<evidence type="ECO:0000259" key="4">
    <source>
        <dbReference type="Pfam" id="PF00582"/>
    </source>
</evidence>
<dbReference type="Gene3D" id="3.40.50.620">
    <property type="entry name" value="HUPs"/>
    <property type="match status" value="2"/>
</dbReference>
<dbReference type="PANTHER" id="PTHR46268">
    <property type="entry name" value="STRESS RESPONSE PROTEIN NHAX"/>
    <property type="match status" value="1"/>
</dbReference>
<name>A0A2A2WQH8_9ACTN</name>
<evidence type="ECO:0000256" key="2">
    <source>
        <dbReference type="ARBA" id="ARBA00022741"/>
    </source>
</evidence>
<evidence type="ECO:0000313" key="5">
    <source>
        <dbReference type="EMBL" id="PAY23405.1"/>
    </source>
</evidence>
<evidence type="ECO:0000256" key="1">
    <source>
        <dbReference type="ARBA" id="ARBA00008791"/>
    </source>
</evidence>
<dbReference type="PANTHER" id="PTHR46268:SF27">
    <property type="entry name" value="UNIVERSAL STRESS PROTEIN RV2623"/>
    <property type="match status" value="1"/>
</dbReference>
<feature type="domain" description="UspA" evidence="4">
    <location>
        <begin position="155"/>
        <end position="293"/>
    </location>
</feature>
<dbReference type="AlphaFoldDB" id="A0A2A2WQH8"/>
<keyword evidence="3" id="KW-0067">ATP-binding</keyword>
<dbReference type="InterPro" id="IPR006015">
    <property type="entry name" value="Universal_stress_UspA"/>
</dbReference>
<sequence length="298" mass="31522">MASLENSVIVGIDGSAASTGAVAYAAHTAATRRIPLVLVTSYTMPAAMFAEGMVPPQPVYDELEKECQPIVEQARATALKVAPDIEVSHAIVEGNPSQVLIDYSRKAKMVVLGSRGLGGIKGMVLGSVSASVASHAYCPVVVTREDTDDLDRTGPVVVGVDGSEVSAKATSWAFAEASARDATLIAVHTWMDPQVQAAAAGIALTDEDWRQLEEQQLETLSERLAGFSDRYPDVRVERVVTRDRAVRALVERAEDAQLVVVGSHGRGGFTGMVLGSTSRALLQASPCPVMVVRPESHS</sequence>